<comment type="cofactor">
    <cofactor evidence="1">
        <name>Mg(2+)</name>
        <dbReference type="ChEBI" id="CHEBI:18420"/>
    </cofactor>
</comment>
<dbReference type="Pfam" id="PF08774">
    <property type="entry name" value="VRR_NUC"/>
    <property type="match status" value="1"/>
</dbReference>
<gene>
    <name evidence="5" type="ORF">BKD09_07445</name>
</gene>
<dbReference type="OrthoDB" id="5070at2"/>
<feature type="domain" description="VRR-NUC" evidence="4">
    <location>
        <begin position="16"/>
        <end position="113"/>
    </location>
</feature>
<dbReference type="RefSeq" id="WP_081369122.1">
    <property type="nucleotide sequence ID" value="NZ_CP017637.1"/>
</dbReference>
<dbReference type="EMBL" id="CP017637">
    <property type="protein sequence ID" value="APG08158.1"/>
    <property type="molecule type" value="Genomic_DNA"/>
</dbReference>
<evidence type="ECO:0000256" key="3">
    <source>
        <dbReference type="ARBA" id="ARBA00022801"/>
    </source>
</evidence>
<dbReference type="InterPro" id="IPR014883">
    <property type="entry name" value="VRR_NUC"/>
</dbReference>
<dbReference type="GO" id="GO:0003676">
    <property type="term" value="F:nucleic acid binding"/>
    <property type="evidence" value="ECO:0007669"/>
    <property type="project" value="InterPro"/>
</dbReference>
<evidence type="ECO:0000313" key="5">
    <source>
        <dbReference type="EMBL" id="APG08158.1"/>
    </source>
</evidence>
<dbReference type="InterPro" id="IPR011856">
    <property type="entry name" value="tRNA_endonuc-like_dom_sf"/>
</dbReference>
<sequence length="130" mass="13915">MPIAKLGRGVRAAGRLTETQIQRAVVLHLRQRGVPGLVFCHCPNGGYRRPTEAAIFKALGVRAGVADLLLWHDGKSFALELKAPGGRPTEAQLAFLADFDEQGGFTAITDDLDRALATLTAWGLLRGKPG</sequence>
<proteinExistence type="predicted"/>
<accession>A0A1L3F4C7</accession>
<keyword evidence="2" id="KW-0540">Nuclease</keyword>
<dbReference type="SMART" id="SM00990">
    <property type="entry name" value="VRR_NUC"/>
    <property type="match status" value="1"/>
</dbReference>
<keyword evidence="3" id="KW-0378">Hydrolase</keyword>
<name>A0A1L3F4C7_BRAJP</name>
<evidence type="ECO:0000256" key="2">
    <source>
        <dbReference type="ARBA" id="ARBA00022722"/>
    </source>
</evidence>
<evidence type="ECO:0000259" key="4">
    <source>
        <dbReference type="SMART" id="SM00990"/>
    </source>
</evidence>
<reference evidence="5 6" key="1">
    <citation type="submission" date="2016-11" db="EMBL/GenBank/DDBJ databases">
        <title>Complete Genome Sequence of Bradyrhizobium sp. strain J5, an isolated from soybean nodule in Hokkaido.</title>
        <authorList>
            <person name="Kanehara K."/>
        </authorList>
    </citation>
    <scope>NUCLEOTIDE SEQUENCE [LARGE SCALE GENOMIC DNA]</scope>
    <source>
        <strain evidence="5 6">J5</strain>
    </source>
</reference>
<dbReference type="Gene3D" id="3.40.1350.10">
    <property type="match status" value="1"/>
</dbReference>
<dbReference type="Proteomes" id="UP000181962">
    <property type="component" value="Chromosome"/>
</dbReference>
<evidence type="ECO:0000256" key="1">
    <source>
        <dbReference type="ARBA" id="ARBA00001946"/>
    </source>
</evidence>
<dbReference type="GO" id="GO:0016788">
    <property type="term" value="F:hydrolase activity, acting on ester bonds"/>
    <property type="evidence" value="ECO:0007669"/>
    <property type="project" value="InterPro"/>
</dbReference>
<dbReference type="GO" id="GO:0004518">
    <property type="term" value="F:nuclease activity"/>
    <property type="evidence" value="ECO:0007669"/>
    <property type="project" value="UniProtKB-KW"/>
</dbReference>
<protein>
    <recommendedName>
        <fullName evidence="4">VRR-NUC domain-containing protein</fullName>
    </recommendedName>
</protein>
<organism evidence="5 6">
    <name type="scientific">Bradyrhizobium japonicum</name>
    <dbReference type="NCBI Taxonomy" id="375"/>
    <lineage>
        <taxon>Bacteria</taxon>
        <taxon>Pseudomonadati</taxon>
        <taxon>Pseudomonadota</taxon>
        <taxon>Alphaproteobacteria</taxon>
        <taxon>Hyphomicrobiales</taxon>
        <taxon>Nitrobacteraceae</taxon>
        <taxon>Bradyrhizobium</taxon>
    </lineage>
</organism>
<dbReference type="AlphaFoldDB" id="A0A1L3F4C7"/>
<evidence type="ECO:0000313" key="6">
    <source>
        <dbReference type="Proteomes" id="UP000181962"/>
    </source>
</evidence>